<comment type="similarity">
    <text evidence="1">Belongs to the metallo-dependent hydrolases superfamily. CpsB/CapC family.</text>
</comment>
<dbReference type="AlphaFoldDB" id="A0A939K433"/>
<gene>
    <name evidence="5" type="ORF">J2I47_00305</name>
</gene>
<evidence type="ECO:0000313" key="6">
    <source>
        <dbReference type="Proteomes" id="UP000664034"/>
    </source>
</evidence>
<keyword evidence="3" id="KW-0378">Hydrolase</keyword>
<name>A0A939K433_9BACT</name>
<dbReference type="Gene3D" id="3.20.20.140">
    <property type="entry name" value="Metal-dependent hydrolases"/>
    <property type="match status" value="1"/>
</dbReference>
<comment type="caution">
    <text evidence="5">The sequence shown here is derived from an EMBL/GenBank/DDBJ whole genome shotgun (WGS) entry which is preliminary data.</text>
</comment>
<protein>
    <recommendedName>
        <fullName evidence="2">protein-tyrosine-phosphatase</fullName>
        <ecNumber evidence="2">3.1.3.48</ecNumber>
    </recommendedName>
</protein>
<evidence type="ECO:0000256" key="2">
    <source>
        <dbReference type="ARBA" id="ARBA00013064"/>
    </source>
</evidence>
<evidence type="ECO:0000256" key="3">
    <source>
        <dbReference type="ARBA" id="ARBA00022801"/>
    </source>
</evidence>
<proteinExistence type="inferred from homology"/>
<keyword evidence="6" id="KW-1185">Reference proteome</keyword>
<evidence type="ECO:0000313" key="5">
    <source>
        <dbReference type="EMBL" id="MBO0934975.1"/>
    </source>
</evidence>
<dbReference type="InterPro" id="IPR016195">
    <property type="entry name" value="Pol/histidinol_Pase-like"/>
</dbReference>
<dbReference type="SUPFAM" id="SSF89550">
    <property type="entry name" value="PHP domain-like"/>
    <property type="match status" value="1"/>
</dbReference>
<sequence>MHNHLLPGVDDGIQDIDEALVCLRQLADWGIQHVVTTPHVSQDFHPNTSDQLREAGKLVQALIHTNELPLTFTVAAEYLTDELFDARLQQDDLLSFGTERFVLIETGWAALPRQLPNWLFQMQVKGYRPILAHPERYQYFRGHIDHLFYLRQQGCSMQLNLMSLVGRYGSEARRMAHTLIREGLVDFVSSDLHRARDLTHLEKVLQSADYHAACQLPLTVPTFV</sequence>
<organism evidence="5 6">
    <name type="scientific">Fibrella rubiginis</name>
    <dbReference type="NCBI Taxonomy" id="2817060"/>
    <lineage>
        <taxon>Bacteria</taxon>
        <taxon>Pseudomonadati</taxon>
        <taxon>Bacteroidota</taxon>
        <taxon>Cytophagia</taxon>
        <taxon>Cytophagales</taxon>
        <taxon>Spirosomataceae</taxon>
        <taxon>Fibrella</taxon>
    </lineage>
</organism>
<accession>A0A939K433</accession>
<dbReference type="InterPro" id="IPR016667">
    <property type="entry name" value="Caps_polysacc_synth_CpsB/CapC"/>
</dbReference>
<dbReference type="Pfam" id="PF19567">
    <property type="entry name" value="CpsB_CapC"/>
    <property type="match status" value="1"/>
</dbReference>
<dbReference type="PANTHER" id="PTHR39181">
    <property type="entry name" value="TYROSINE-PROTEIN PHOSPHATASE YWQE"/>
    <property type="match status" value="1"/>
</dbReference>
<evidence type="ECO:0000256" key="1">
    <source>
        <dbReference type="ARBA" id="ARBA00005750"/>
    </source>
</evidence>
<dbReference type="GO" id="GO:0004725">
    <property type="term" value="F:protein tyrosine phosphatase activity"/>
    <property type="evidence" value="ECO:0007669"/>
    <property type="project" value="UniProtKB-EC"/>
</dbReference>
<evidence type="ECO:0000256" key="4">
    <source>
        <dbReference type="ARBA" id="ARBA00051722"/>
    </source>
</evidence>
<dbReference type="Proteomes" id="UP000664034">
    <property type="component" value="Unassembled WGS sequence"/>
</dbReference>
<dbReference type="PANTHER" id="PTHR39181:SF1">
    <property type="entry name" value="TYROSINE-PROTEIN PHOSPHATASE YWQE"/>
    <property type="match status" value="1"/>
</dbReference>
<dbReference type="EC" id="3.1.3.48" evidence="2"/>
<comment type="catalytic activity">
    <reaction evidence="4">
        <text>O-phospho-L-tyrosyl-[protein] + H2O = L-tyrosyl-[protein] + phosphate</text>
        <dbReference type="Rhea" id="RHEA:10684"/>
        <dbReference type="Rhea" id="RHEA-COMP:10136"/>
        <dbReference type="Rhea" id="RHEA-COMP:20101"/>
        <dbReference type="ChEBI" id="CHEBI:15377"/>
        <dbReference type="ChEBI" id="CHEBI:43474"/>
        <dbReference type="ChEBI" id="CHEBI:46858"/>
        <dbReference type="ChEBI" id="CHEBI:61978"/>
        <dbReference type="EC" id="3.1.3.48"/>
    </reaction>
</comment>
<reference evidence="5" key="1">
    <citation type="submission" date="2021-03" db="EMBL/GenBank/DDBJ databases">
        <title>Fibrella sp. HMF5335 genome sequencing and assembly.</title>
        <authorList>
            <person name="Kang H."/>
            <person name="Kim H."/>
            <person name="Bae S."/>
            <person name="Joh K."/>
        </authorList>
    </citation>
    <scope>NUCLEOTIDE SEQUENCE</scope>
    <source>
        <strain evidence="5">HMF5335</strain>
    </source>
</reference>
<dbReference type="GO" id="GO:0030145">
    <property type="term" value="F:manganese ion binding"/>
    <property type="evidence" value="ECO:0007669"/>
    <property type="project" value="InterPro"/>
</dbReference>
<dbReference type="PIRSF" id="PIRSF016557">
    <property type="entry name" value="Caps_synth_CpsB"/>
    <property type="match status" value="1"/>
</dbReference>
<dbReference type="EMBL" id="JAFMYV010000001">
    <property type="protein sequence ID" value="MBO0934975.1"/>
    <property type="molecule type" value="Genomic_DNA"/>
</dbReference>